<comment type="caution">
    <text evidence="1">The sequence shown here is derived from an EMBL/GenBank/DDBJ whole genome shotgun (WGS) entry which is preliminary data.</text>
</comment>
<keyword evidence="2" id="KW-1185">Reference proteome</keyword>
<evidence type="ECO:0000313" key="2">
    <source>
        <dbReference type="Proteomes" id="UP000811619"/>
    </source>
</evidence>
<dbReference type="AlphaFoldDB" id="A0A8K0JDU1"/>
<organism evidence="1 2">
    <name type="scientific">Claviceps africana</name>
    <dbReference type="NCBI Taxonomy" id="83212"/>
    <lineage>
        <taxon>Eukaryota</taxon>
        <taxon>Fungi</taxon>
        <taxon>Dikarya</taxon>
        <taxon>Ascomycota</taxon>
        <taxon>Pezizomycotina</taxon>
        <taxon>Sordariomycetes</taxon>
        <taxon>Hypocreomycetidae</taxon>
        <taxon>Hypocreales</taxon>
        <taxon>Clavicipitaceae</taxon>
        <taxon>Claviceps</taxon>
    </lineage>
</organism>
<evidence type="ECO:0000313" key="1">
    <source>
        <dbReference type="EMBL" id="KAG5930665.1"/>
    </source>
</evidence>
<reference evidence="1" key="1">
    <citation type="journal article" date="2020" name="bioRxiv">
        <title>Whole genome comparisons of ergot fungi reveals the divergence and evolution of species within the genus Claviceps are the result of varying mechanisms driving genome evolution and host range expansion.</title>
        <authorList>
            <person name="Wyka S.A."/>
            <person name="Mondo S.J."/>
            <person name="Liu M."/>
            <person name="Dettman J."/>
            <person name="Nalam V."/>
            <person name="Broders K.D."/>
        </authorList>
    </citation>
    <scope>NUCLEOTIDE SEQUENCE</scope>
    <source>
        <strain evidence="1">CCC 489</strain>
    </source>
</reference>
<gene>
    <name evidence="1" type="ORF">E4U42_000005</name>
</gene>
<sequence length="196" mass="22306">MPHVHLSEENIRRLKELDYECVANLIELHPISNGSRYKQTRSQGQIEEVAVRSAIDTKYFEWFDEGPQSRQDVDKSLMAQQDLIELLISATLCNLDYKAHTNLHNHWTTKPAALFANQILDLQLARNDPRDVITGMLAMKISRPRLQESSNSDSLESSVINVPTSTSLMYTDNGQRFATVFEWALQKAEVGGTEEE</sequence>
<dbReference type="Proteomes" id="UP000811619">
    <property type="component" value="Unassembled WGS sequence"/>
</dbReference>
<name>A0A8K0JDU1_9HYPO</name>
<proteinExistence type="predicted"/>
<accession>A0A8K0JDU1</accession>
<dbReference type="OrthoDB" id="6417021at2759"/>
<protein>
    <submittedName>
        <fullName evidence="1">Uncharacterized protein</fullName>
    </submittedName>
</protein>
<dbReference type="EMBL" id="SRPY01000001">
    <property type="protein sequence ID" value="KAG5930665.1"/>
    <property type="molecule type" value="Genomic_DNA"/>
</dbReference>